<organism evidence="1 2">
    <name type="scientific">Lactococcus lactis</name>
    <dbReference type="NCBI Taxonomy" id="1358"/>
    <lineage>
        <taxon>Bacteria</taxon>
        <taxon>Bacillati</taxon>
        <taxon>Bacillota</taxon>
        <taxon>Bacilli</taxon>
        <taxon>Lactobacillales</taxon>
        <taxon>Streptococcaceae</taxon>
        <taxon>Lactococcus</taxon>
    </lineage>
</organism>
<name>A0A9X4S3E9_9LACT</name>
<protein>
    <submittedName>
        <fullName evidence="1">Uncharacterized protein</fullName>
    </submittedName>
</protein>
<dbReference type="EMBL" id="JAOWLY010000001">
    <property type="protein sequence ID" value="MDG4982865.1"/>
    <property type="molecule type" value="Genomic_DNA"/>
</dbReference>
<evidence type="ECO:0000313" key="2">
    <source>
        <dbReference type="Proteomes" id="UP001152614"/>
    </source>
</evidence>
<evidence type="ECO:0000313" key="1">
    <source>
        <dbReference type="EMBL" id="MDG4982865.1"/>
    </source>
</evidence>
<dbReference type="RefSeq" id="WP_278228650.1">
    <property type="nucleotide sequence ID" value="NZ_JAOWLY010000001.1"/>
</dbReference>
<dbReference type="Proteomes" id="UP001152614">
    <property type="component" value="Unassembled WGS sequence"/>
</dbReference>
<sequence>MNKKEKYLPLINRAKEIEKLVVEFQSNELLKRIPLELNIPEYPILDIEKTGLVADRVARRVGISLDSVENELAILISELGHAKDLAKQLDIEW</sequence>
<reference evidence="1" key="1">
    <citation type="submission" date="2022-10" db="EMBL/GenBank/DDBJ databases">
        <authorList>
            <person name="Turner M.S."/>
            <person name="Huang W."/>
        </authorList>
    </citation>
    <scope>NUCLEOTIDE SEQUENCE</scope>
    <source>
        <strain evidence="1">3</strain>
    </source>
</reference>
<proteinExistence type="predicted"/>
<comment type="caution">
    <text evidence="1">The sequence shown here is derived from an EMBL/GenBank/DDBJ whole genome shotgun (WGS) entry which is preliminary data.</text>
</comment>
<dbReference type="AlphaFoldDB" id="A0A9X4S3E9"/>
<accession>A0A9X4S3E9</accession>
<reference evidence="1" key="2">
    <citation type="journal article" date="2023" name="Food Microbiol.">
        <title>Evaluation of the fermentation potential of lactic acid bacteria isolated from herbs, fruits and vegetables as starter cultures in nut-based milk alternatives.</title>
        <authorList>
            <person name="Huang W."/>
            <person name="Dong A."/>
            <person name="Pham H.T."/>
            <person name="Zhou C."/>
            <person name="Huo Z."/>
            <person name="Watjen A.P."/>
            <person name="Prakash S."/>
            <person name="Bang-Berthelsen C.H."/>
            <person name="Turner M.S."/>
        </authorList>
    </citation>
    <scope>NUCLEOTIDE SEQUENCE</scope>
    <source>
        <strain evidence="1">3</strain>
    </source>
</reference>
<gene>
    <name evidence="1" type="ORF">OGZ51_01705</name>
</gene>